<dbReference type="AlphaFoldDB" id="A0A7Y0A1T2"/>
<reference evidence="1 2" key="1">
    <citation type="submission" date="2020-04" db="EMBL/GenBank/DDBJ databases">
        <title>Paraburkholderia sp. G-4-1-8 isolated from soil.</title>
        <authorList>
            <person name="Dahal R.H."/>
        </authorList>
    </citation>
    <scope>NUCLEOTIDE SEQUENCE [LARGE SCALE GENOMIC DNA]</scope>
    <source>
        <strain evidence="1 2">G-4-1-8</strain>
    </source>
</reference>
<evidence type="ECO:0000313" key="2">
    <source>
        <dbReference type="Proteomes" id="UP000583127"/>
    </source>
</evidence>
<comment type="caution">
    <text evidence="1">The sequence shown here is derived from an EMBL/GenBank/DDBJ whole genome shotgun (WGS) entry which is preliminary data.</text>
</comment>
<name>A0A7Y0A1T2_9BURK</name>
<dbReference type="InterPro" id="IPR025127">
    <property type="entry name" value="DUF4054"/>
</dbReference>
<proteinExistence type="predicted"/>
<organism evidence="1 2">
    <name type="scientific">Paraburkholderia antibiotica</name>
    <dbReference type="NCBI Taxonomy" id="2728839"/>
    <lineage>
        <taxon>Bacteria</taxon>
        <taxon>Pseudomonadati</taxon>
        <taxon>Pseudomonadota</taxon>
        <taxon>Betaproteobacteria</taxon>
        <taxon>Burkholderiales</taxon>
        <taxon>Burkholderiaceae</taxon>
        <taxon>Paraburkholderia</taxon>
    </lineage>
</organism>
<gene>
    <name evidence="1" type="ORF">HHL14_29485</name>
</gene>
<protein>
    <submittedName>
        <fullName evidence="1">DUF4054 domain-containing protein</fullName>
    </submittedName>
</protein>
<sequence>MTPSQLRSDFPEFADVTIYPDSLVNMWLTVANSLVNPIRWAELTDLGIELAACHHLAISAKDQLAASVGGVPGEVKGPTASKSVDKVSVSYDTSAVTLTDAGFWNMTSYGTRFLGLARMFGAGGLQINC</sequence>
<dbReference type="EMBL" id="JABBFZ010000027">
    <property type="protein sequence ID" value="NML34943.1"/>
    <property type="molecule type" value="Genomic_DNA"/>
</dbReference>
<accession>A0A7Y0A1T2</accession>
<keyword evidence="2" id="KW-1185">Reference proteome</keyword>
<dbReference type="Pfam" id="PF13262">
    <property type="entry name" value="DUF4054"/>
    <property type="match status" value="1"/>
</dbReference>
<dbReference type="Proteomes" id="UP000583127">
    <property type="component" value="Unassembled WGS sequence"/>
</dbReference>
<evidence type="ECO:0000313" key="1">
    <source>
        <dbReference type="EMBL" id="NML34943.1"/>
    </source>
</evidence>